<keyword evidence="4" id="KW-1278">Translocase</keyword>
<dbReference type="InterPro" id="IPR003439">
    <property type="entry name" value="ABC_transporter-like_ATP-bd"/>
</dbReference>
<evidence type="ECO:0000256" key="1">
    <source>
        <dbReference type="ARBA" id="ARBA00022448"/>
    </source>
</evidence>
<dbReference type="SMART" id="SM00382">
    <property type="entry name" value="AAA"/>
    <property type="match status" value="1"/>
</dbReference>
<evidence type="ECO:0000256" key="5">
    <source>
        <dbReference type="SAM" id="MobiDB-lite"/>
    </source>
</evidence>
<protein>
    <submittedName>
        <fullName evidence="7">ABC-type molybdenum transport system, ATPase component/photorepair protein PhrA (Modular protein)</fullName>
        <ecNumber evidence="7">3.6.3.34</ecNumber>
    </submittedName>
</protein>
<evidence type="ECO:0000256" key="4">
    <source>
        <dbReference type="ARBA" id="ARBA00022967"/>
    </source>
</evidence>
<gene>
    <name evidence="7" type="ORF">FRACA_120005</name>
</gene>
<keyword evidence="2" id="KW-0547">Nucleotide-binding</keyword>
<dbReference type="PANTHER" id="PTHR42794">
    <property type="entry name" value="HEMIN IMPORT ATP-BINDING PROTEIN HMUV"/>
    <property type="match status" value="1"/>
</dbReference>
<feature type="compositionally biased region" description="Basic and acidic residues" evidence="5">
    <location>
        <begin position="189"/>
        <end position="205"/>
    </location>
</feature>
<dbReference type="PROSITE" id="PS50893">
    <property type="entry name" value="ABC_TRANSPORTER_2"/>
    <property type="match status" value="1"/>
</dbReference>
<dbReference type="Gene3D" id="3.40.50.300">
    <property type="entry name" value="P-loop containing nucleotide triphosphate hydrolases"/>
    <property type="match status" value="1"/>
</dbReference>
<feature type="compositionally biased region" description="Basic residues" evidence="5">
    <location>
        <begin position="311"/>
        <end position="324"/>
    </location>
</feature>
<sequence>MRATGAGRAAQFQGGALDPAARVAQFADVDADWVESPCAQRRREPVRARRQHDVTSVADRVEREEQRLVLRHRDRVREQTFQVGPARRVERRRQVGDEILVEDTQRGVEMVEARVDEPQWMDRASQQGGHLGVGGGLRAKAHTGEDPRAGEQEVALALVDVAGPMSAPGRQGGEPAQVEILLLAAMRESKPHPDRAPVHDDPAVRREHHVRQPRTRLDQLDGVPEAAVERLQCLPLRAGPRRVDRSVRIHPPVDGIADVEVGRTTHEVATSDRPAADRHSCRHRRHILPCLRALPAGPACGQALREDARPGRRPGGRYQPRNRPRPHDQHRPTTLPVRKGGEDDHDACAPALAGLAPHTAPPPLPDVPVQRDRHALGGPARRRSRHRSRRLHPAPRRRGPHRRGRLARAHWRIRMTTRPASTTGPATTPTPPSGADPVPVPRLAARSTTPRPPVLRADAVSLIRDGRELLTEIELTVRPGEHWALLGPNGAGKSTLLSLCGAVRHPTRGSVEVLGHQLGRVDVRALRGWIGHVDPRHPLRSPLTVEEVVLTGATGSVELVPRWRPTARQRRQVEDLLALLGIAAIREARWPVLSQGERGRALIARALMPEPRLLLLDEPATGLDVAARERLLTSIETLADELGDLASVLVTHHLEDLPISTGHAMLLRGGRVLAAGPVDDVLTSELVSACFDYPIEVCRTEGRWSARAPRRARNQKGRPS</sequence>
<feature type="compositionally biased region" description="Pro residues" evidence="5">
    <location>
        <begin position="428"/>
        <end position="438"/>
    </location>
</feature>
<feature type="region of interest" description="Disordered" evidence="5">
    <location>
        <begin position="189"/>
        <end position="216"/>
    </location>
</feature>
<proteinExistence type="predicted"/>
<evidence type="ECO:0000259" key="6">
    <source>
        <dbReference type="PROSITE" id="PS50893"/>
    </source>
</evidence>
<dbReference type="AlphaFoldDB" id="A0A2I2KJV0"/>
<dbReference type="EMBL" id="FZMO01000024">
    <property type="protein sequence ID" value="SNQ45943.1"/>
    <property type="molecule type" value="Genomic_DNA"/>
</dbReference>
<dbReference type="Pfam" id="PF00005">
    <property type="entry name" value="ABC_tran"/>
    <property type="match status" value="1"/>
</dbReference>
<evidence type="ECO:0000256" key="3">
    <source>
        <dbReference type="ARBA" id="ARBA00022840"/>
    </source>
</evidence>
<feature type="compositionally biased region" description="Basic residues" evidence="5">
    <location>
        <begin position="380"/>
        <end position="415"/>
    </location>
</feature>
<dbReference type="EC" id="3.6.3.34" evidence="7"/>
<keyword evidence="1" id="KW-0813">Transport</keyword>
<keyword evidence="7" id="KW-0378">Hydrolase</keyword>
<dbReference type="GO" id="GO:0016887">
    <property type="term" value="F:ATP hydrolysis activity"/>
    <property type="evidence" value="ECO:0007669"/>
    <property type="project" value="InterPro"/>
</dbReference>
<keyword evidence="3" id="KW-0067">ATP-binding</keyword>
<accession>A0A2I2KJV0</accession>
<dbReference type="GO" id="GO:0005524">
    <property type="term" value="F:ATP binding"/>
    <property type="evidence" value="ECO:0007669"/>
    <property type="project" value="UniProtKB-KW"/>
</dbReference>
<keyword evidence="8" id="KW-1185">Reference proteome</keyword>
<feature type="compositionally biased region" description="Low complexity" evidence="5">
    <location>
        <begin position="416"/>
        <end position="427"/>
    </location>
</feature>
<feature type="domain" description="ABC transporter" evidence="6">
    <location>
        <begin position="455"/>
        <end position="694"/>
    </location>
</feature>
<reference evidence="7 8" key="1">
    <citation type="submission" date="2017-06" db="EMBL/GenBank/DDBJ databases">
        <authorList>
            <person name="Kim H.J."/>
            <person name="Triplett B.A."/>
        </authorList>
    </citation>
    <scope>NUCLEOTIDE SEQUENCE [LARGE SCALE GENOMIC DNA]</scope>
    <source>
        <strain evidence="7">FRACA_ARgP5</strain>
    </source>
</reference>
<evidence type="ECO:0000313" key="8">
    <source>
        <dbReference type="Proteomes" id="UP000234331"/>
    </source>
</evidence>
<evidence type="ECO:0000256" key="2">
    <source>
        <dbReference type="ARBA" id="ARBA00022741"/>
    </source>
</evidence>
<dbReference type="PANTHER" id="PTHR42794:SF1">
    <property type="entry name" value="HEMIN IMPORT ATP-BINDING PROTEIN HMUV"/>
    <property type="match status" value="1"/>
</dbReference>
<dbReference type="SUPFAM" id="SSF52540">
    <property type="entry name" value="P-loop containing nucleoside triphosphate hydrolases"/>
    <property type="match status" value="1"/>
</dbReference>
<dbReference type="InterPro" id="IPR027417">
    <property type="entry name" value="P-loop_NTPase"/>
</dbReference>
<feature type="region of interest" description="Disordered" evidence="5">
    <location>
        <begin position="302"/>
        <end position="438"/>
    </location>
</feature>
<dbReference type="Proteomes" id="UP000234331">
    <property type="component" value="Unassembled WGS sequence"/>
</dbReference>
<organism evidence="7 8">
    <name type="scientific">Frankia canadensis</name>
    <dbReference type="NCBI Taxonomy" id="1836972"/>
    <lineage>
        <taxon>Bacteria</taxon>
        <taxon>Bacillati</taxon>
        <taxon>Actinomycetota</taxon>
        <taxon>Actinomycetes</taxon>
        <taxon>Frankiales</taxon>
        <taxon>Frankiaceae</taxon>
        <taxon>Frankia</taxon>
    </lineage>
</organism>
<evidence type="ECO:0000313" key="7">
    <source>
        <dbReference type="EMBL" id="SNQ45943.1"/>
    </source>
</evidence>
<dbReference type="InterPro" id="IPR003593">
    <property type="entry name" value="AAA+_ATPase"/>
</dbReference>
<name>A0A2I2KJV0_9ACTN</name>